<protein>
    <submittedName>
        <fullName evidence="2">Uncharacterized protein</fullName>
    </submittedName>
</protein>
<reference evidence="2" key="1">
    <citation type="submission" date="2020-05" db="EMBL/GenBank/DDBJ databases">
        <title>Mycena genomes resolve the evolution of fungal bioluminescence.</title>
        <authorList>
            <person name="Tsai I.J."/>
        </authorList>
    </citation>
    <scope>NUCLEOTIDE SEQUENCE</scope>
    <source>
        <strain evidence="2">160909Yilan</strain>
    </source>
</reference>
<evidence type="ECO:0000313" key="3">
    <source>
        <dbReference type="Proteomes" id="UP000623467"/>
    </source>
</evidence>
<feature type="region of interest" description="Disordered" evidence="1">
    <location>
        <begin position="1"/>
        <end position="61"/>
    </location>
</feature>
<accession>A0A8H6U084</accession>
<comment type="caution">
    <text evidence="2">The sequence shown here is derived from an EMBL/GenBank/DDBJ whole genome shotgun (WGS) entry which is preliminary data.</text>
</comment>
<sequence length="234" mass="25843">MSTTRELAVRVGRVAGTRGPVGEMAGNPHPRHGSGSAAGTGTGRGLRTHGRPVGPRKRSPSQFLDEEYNLNLALWTTSDLEDYVFLTEFTFSLQYLRDPSNTQTPDGYLFVCPPEDLRMGHHSLKWPDCPAFWSLDPSGAVRLGSEDAKALGFPLIHIETVFYGNSWDESVCEGLRRFYAGKGFNPNSQDLARGLGYPLLELSTEKVSPVACVEEYLWCNLEDVALCEAMGHYL</sequence>
<evidence type="ECO:0000256" key="1">
    <source>
        <dbReference type="SAM" id="MobiDB-lite"/>
    </source>
</evidence>
<name>A0A8H6U084_9AGAR</name>
<organism evidence="2 3">
    <name type="scientific">Mycena sanguinolenta</name>
    <dbReference type="NCBI Taxonomy" id="230812"/>
    <lineage>
        <taxon>Eukaryota</taxon>
        <taxon>Fungi</taxon>
        <taxon>Dikarya</taxon>
        <taxon>Basidiomycota</taxon>
        <taxon>Agaricomycotina</taxon>
        <taxon>Agaricomycetes</taxon>
        <taxon>Agaricomycetidae</taxon>
        <taxon>Agaricales</taxon>
        <taxon>Marasmiineae</taxon>
        <taxon>Mycenaceae</taxon>
        <taxon>Mycena</taxon>
    </lineage>
</organism>
<dbReference type="EMBL" id="JACAZH010000087">
    <property type="protein sequence ID" value="KAF7327000.1"/>
    <property type="molecule type" value="Genomic_DNA"/>
</dbReference>
<gene>
    <name evidence="2" type="ORF">MSAN_02491700</name>
</gene>
<proteinExistence type="predicted"/>
<dbReference type="OrthoDB" id="2962647at2759"/>
<keyword evidence="3" id="KW-1185">Reference proteome</keyword>
<dbReference type="AlphaFoldDB" id="A0A8H6U084"/>
<evidence type="ECO:0000313" key="2">
    <source>
        <dbReference type="EMBL" id="KAF7327000.1"/>
    </source>
</evidence>
<dbReference type="Proteomes" id="UP000623467">
    <property type="component" value="Unassembled WGS sequence"/>
</dbReference>
<feature type="compositionally biased region" description="Basic residues" evidence="1">
    <location>
        <begin position="46"/>
        <end position="59"/>
    </location>
</feature>